<dbReference type="PROSITE" id="PS50088">
    <property type="entry name" value="ANK_REPEAT"/>
    <property type="match status" value="1"/>
</dbReference>
<evidence type="ECO:0000313" key="2">
    <source>
        <dbReference type="Proteomes" id="UP000201640"/>
    </source>
</evidence>
<reference evidence="1 2" key="1">
    <citation type="journal article" date="2012" name="Genome Biol. Evol.">
        <title>Related Giant Viruses in Distant Locations and Different Habitats: Acanthamoeba polyphaga moumouvirus Represents a Third Lineage of the Mimiviridae That Is Close to the Megavirus Lineage.</title>
        <authorList>
            <person name="Yoosuf N."/>
            <person name="Yutin N."/>
            <person name="Colson P."/>
            <person name="Shabalina S.A."/>
            <person name="Pagnier I."/>
            <person name="Robert C."/>
            <person name="Azza S."/>
            <person name="Klose T."/>
            <person name="Wong J."/>
            <person name="Rossmann M.G."/>
            <person name="La Scola B."/>
            <person name="Raoult D."/>
            <person name="Koonin E.V."/>
        </authorList>
    </citation>
    <scope>NUCLEOTIDE SEQUENCE [LARGE SCALE GENOMIC DNA]</scope>
    <source>
        <strain evidence="1 2">M10A</strain>
    </source>
</reference>
<dbReference type="SMART" id="SM00248">
    <property type="entry name" value="ANK"/>
    <property type="match status" value="2"/>
</dbReference>
<gene>
    <name evidence="1" type="ORF">Moumou_00714</name>
</gene>
<sequence>MMLSIEYLQKYTISYDEAKKLVDNKFTKLIFFIMCVNKDESFICKFDHYLSKPKNRKYVNLENSVGFTPLLVACSIFKRDLRYKICERLLQLGADVNAKAHLGATPIALITNTDAQDINLIKLFIDYGVNLNAKNYHKEYIIMSYARRMSVDPTEIVDKIITLMIINGADFMAIDTFGDLPFKKIPSKYLKKYINLHSQTVHHKLCMKKLKPQIIYYSNKMIYNPENIRIRCVNLKYNLMINNLNEIIKLDNFPIFDYLSISDISSLKYKIDDICKHLD</sequence>
<dbReference type="EMBL" id="JX962719">
    <property type="protein sequence ID" value="AGC02235.1"/>
    <property type="molecule type" value="Genomic_DNA"/>
</dbReference>
<dbReference type="InterPro" id="IPR036770">
    <property type="entry name" value="Ankyrin_rpt-contain_sf"/>
</dbReference>
<dbReference type="OrthoDB" id="14221at10239"/>
<dbReference type="SUPFAM" id="SSF48403">
    <property type="entry name" value="Ankyrin repeat"/>
    <property type="match status" value="1"/>
</dbReference>
<protein>
    <submittedName>
        <fullName evidence="1">Ankyrin repeat protein</fullName>
    </submittedName>
</protein>
<dbReference type="InterPro" id="IPR002110">
    <property type="entry name" value="Ankyrin_rpt"/>
</dbReference>
<organism evidence="1 2">
    <name type="scientific">Acanthamoeba polyphaga moumouvirus</name>
    <dbReference type="NCBI Taxonomy" id="1269028"/>
    <lineage>
        <taxon>Viruses</taxon>
        <taxon>Varidnaviria</taxon>
        <taxon>Bamfordvirae</taxon>
        <taxon>Nucleocytoviricota</taxon>
        <taxon>Megaviricetes</taxon>
        <taxon>Imitervirales</taxon>
        <taxon>Mimiviridae</taxon>
        <taxon>Megamimivirinae</taxon>
        <taxon>Moumouvirus</taxon>
    </lineage>
</organism>
<name>L7RGK7_9VIRU</name>
<dbReference type="KEGG" id="vg:14445796"/>
<dbReference type="RefSeq" id="YP_007354671.1">
    <property type="nucleotide sequence ID" value="NC_020104.1"/>
</dbReference>
<proteinExistence type="predicted"/>
<keyword evidence="2" id="KW-1185">Reference proteome</keyword>
<evidence type="ECO:0000313" key="1">
    <source>
        <dbReference type="EMBL" id="AGC02235.1"/>
    </source>
</evidence>
<dbReference type="Proteomes" id="UP000201640">
    <property type="component" value="Segment"/>
</dbReference>
<dbReference type="GeneID" id="14445796"/>
<dbReference type="Gene3D" id="1.25.40.20">
    <property type="entry name" value="Ankyrin repeat-containing domain"/>
    <property type="match status" value="1"/>
</dbReference>
<accession>L7RGK7</accession>
<dbReference type="Pfam" id="PF00023">
    <property type="entry name" value="Ank"/>
    <property type="match status" value="1"/>
</dbReference>